<dbReference type="Proteomes" id="UP000199372">
    <property type="component" value="Unassembled WGS sequence"/>
</dbReference>
<dbReference type="GO" id="GO:0016747">
    <property type="term" value="F:acyltransferase activity, transferring groups other than amino-acyl groups"/>
    <property type="evidence" value="ECO:0007669"/>
    <property type="project" value="InterPro"/>
</dbReference>
<dbReference type="PANTHER" id="PTHR43792">
    <property type="entry name" value="GNAT FAMILY, PUTATIVE (AFU_ORTHOLOGUE AFUA_3G00765)-RELATED-RELATED"/>
    <property type="match status" value="1"/>
</dbReference>
<evidence type="ECO:0000259" key="1">
    <source>
        <dbReference type="Pfam" id="PF13302"/>
    </source>
</evidence>
<keyword evidence="3" id="KW-1185">Reference proteome</keyword>
<name>A0A1H8C0X5_9RHOB</name>
<evidence type="ECO:0000313" key="2">
    <source>
        <dbReference type="EMBL" id="SEM88765.1"/>
    </source>
</evidence>
<gene>
    <name evidence="2" type="ORF">SAMN04488011_101821</name>
</gene>
<reference evidence="3" key="1">
    <citation type="submission" date="2016-10" db="EMBL/GenBank/DDBJ databases">
        <authorList>
            <person name="Varghese N."/>
            <person name="Submissions S."/>
        </authorList>
    </citation>
    <scope>NUCLEOTIDE SEQUENCE [LARGE SCALE GENOMIC DNA]</scope>
    <source>
        <strain evidence="3">DSM 26893</strain>
    </source>
</reference>
<accession>A0A1H8C0X5</accession>
<organism evidence="2 3">
    <name type="scientific">Palleronia pelagia</name>
    <dbReference type="NCBI Taxonomy" id="387096"/>
    <lineage>
        <taxon>Bacteria</taxon>
        <taxon>Pseudomonadati</taxon>
        <taxon>Pseudomonadota</taxon>
        <taxon>Alphaproteobacteria</taxon>
        <taxon>Rhodobacterales</taxon>
        <taxon>Roseobacteraceae</taxon>
        <taxon>Palleronia</taxon>
    </lineage>
</organism>
<feature type="domain" description="N-acetyltransferase" evidence="1">
    <location>
        <begin position="39"/>
        <end position="176"/>
    </location>
</feature>
<proteinExistence type="predicted"/>
<dbReference type="SUPFAM" id="SSF55729">
    <property type="entry name" value="Acyl-CoA N-acyltransferases (Nat)"/>
    <property type="match status" value="1"/>
</dbReference>
<dbReference type="Gene3D" id="3.40.630.30">
    <property type="match status" value="1"/>
</dbReference>
<sequence>MDRKANVITRAVPDPGGLSAPQCRARDAMIDQPTYRTERLILRPVEIGDTGLLELHRADLRVARATQTIPHPLPPGATEALVRQAQHPDRTEDVWIIDASPMGQSHVSGVVRLKRLDRAQSNLFYWVAPPAWGAHIASEAIAAILEGNPHQATALFAEVFQDNPASARVLTNAGFEWLGDAETYSVARGATVPTWTYSRRMV</sequence>
<dbReference type="PANTHER" id="PTHR43792:SF16">
    <property type="entry name" value="N-ACETYLTRANSFERASE DOMAIN-CONTAINING PROTEIN"/>
    <property type="match status" value="1"/>
</dbReference>
<protein>
    <submittedName>
        <fullName evidence="2">Protein N-acetyltransferase, RimJ/RimL family</fullName>
    </submittedName>
</protein>
<dbReference type="AlphaFoldDB" id="A0A1H8C0X5"/>
<dbReference type="RefSeq" id="WP_330220628.1">
    <property type="nucleotide sequence ID" value="NZ_FOCM01000001.1"/>
</dbReference>
<dbReference type="EMBL" id="FOCM01000001">
    <property type="protein sequence ID" value="SEM88765.1"/>
    <property type="molecule type" value="Genomic_DNA"/>
</dbReference>
<evidence type="ECO:0000313" key="3">
    <source>
        <dbReference type="Proteomes" id="UP000199372"/>
    </source>
</evidence>
<dbReference type="InterPro" id="IPR051531">
    <property type="entry name" value="N-acetyltransferase"/>
</dbReference>
<dbReference type="Pfam" id="PF13302">
    <property type="entry name" value="Acetyltransf_3"/>
    <property type="match status" value="1"/>
</dbReference>
<dbReference type="InterPro" id="IPR000182">
    <property type="entry name" value="GNAT_dom"/>
</dbReference>
<dbReference type="InterPro" id="IPR016181">
    <property type="entry name" value="Acyl_CoA_acyltransferase"/>
</dbReference>
<keyword evidence="2" id="KW-0808">Transferase</keyword>